<dbReference type="Pfam" id="PF01636">
    <property type="entry name" value="APH"/>
    <property type="match status" value="1"/>
</dbReference>
<sequence>MHPVMSFDDAAWVKSEQIVDNWIYQFCRPEIGAAAAQTLLDYHNSGEPVDFTLIGKGSYNISFRMEFENAPSAVIRYPLPATLRFPDEKIRNEAAVMRYVREHTSIPIPRVIYQGNADESQLCLGPFVIMEYVPHNSTMYALLNPPERPANLRGVLNPDISEDRLETLYRELADILLKMSMSSFPRIGSLKQKDDSTWEVAHRPLTLNMEQMVVMGTLPPEYLPGPDVTFETSASYLESVAETFIQHLNHQRNDSIESADDCRRKFVARRLFQKLAREQKLTNHPLTNGPFKLWCDDFRPANVIMDLGDHIVSVLDWEFSYSAPVEFTYAPPWWLLVEKPEYWPEGLEAWTRVYERRLKTFLGAMIKCEDARIDRGEMSDAQRLSGHMKKSWESGDFWITYAVTHSFAFDAIYWQKIDPRFFGPSNDHETAWKERLVLLSAEDCAEMERLVARKVGESKNKQLAWDCDEYTRFLSDRLAHAQIDLSGADDEIGEKNAKDGAKEAESYDDSEVLEATSNEVTNGPTQHSLESAHSMAIFQAIIDFSADRHPLANIEAGSTQKVDVAIPQTKEEYIHVANLSPKDAQDALETQVLSEKLVG</sequence>
<dbReference type="AlphaFoldDB" id="A0A9W9RQ85"/>
<comment type="caution">
    <text evidence="3">The sequence shown here is derived from an EMBL/GenBank/DDBJ whole genome shotgun (WGS) entry which is preliminary data.</text>
</comment>
<gene>
    <name evidence="3" type="ORF">N7496_009373</name>
</gene>
<dbReference type="EMBL" id="JAPZBS010000008">
    <property type="protein sequence ID" value="KAJ5363660.1"/>
    <property type="molecule type" value="Genomic_DNA"/>
</dbReference>
<dbReference type="SUPFAM" id="SSF56112">
    <property type="entry name" value="Protein kinase-like (PK-like)"/>
    <property type="match status" value="1"/>
</dbReference>
<dbReference type="GeneID" id="81441466"/>
<reference evidence="3" key="1">
    <citation type="submission" date="2022-11" db="EMBL/GenBank/DDBJ databases">
        <authorList>
            <person name="Petersen C."/>
        </authorList>
    </citation>
    <scope>NUCLEOTIDE SEQUENCE</scope>
    <source>
        <strain evidence="3">IBT 29864</strain>
    </source>
</reference>
<evidence type="ECO:0000256" key="1">
    <source>
        <dbReference type="SAM" id="MobiDB-lite"/>
    </source>
</evidence>
<dbReference type="Proteomes" id="UP001147782">
    <property type="component" value="Unassembled WGS sequence"/>
</dbReference>
<evidence type="ECO:0000259" key="2">
    <source>
        <dbReference type="Pfam" id="PF01636"/>
    </source>
</evidence>
<evidence type="ECO:0000313" key="4">
    <source>
        <dbReference type="Proteomes" id="UP001147782"/>
    </source>
</evidence>
<feature type="compositionally biased region" description="Basic and acidic residues" evidence="1">
    <location>
        <begin position="493"/>
        <end position="505"/>
    </location>
</feature>
<feature type="region of interest" description="Disordered" evidence="1">
    <location>
        <begin position="490"/>
        <end position="510"/>
    </location>
</feature>
<feature type="domain" description="Aminoglycoside phosphotransferase" evidence="2">
    <location>
        <begin position="54"/>
        <end position="327"/>
    </location>
</feature>
<proteinExistence type="predicted"/>
<dbReference type="InterPro" id="IPR002575">
    <property type="entry name" value="Aminoglycoside_PTrfase"/>
</dbReference>
<dbReference type="Gene3D" id="3.30.200.20">
    <property type="entry name" value="Phosphorylase Kinase, domain 1"/>
    <property type="match status" value="1"/>
</dbReference>
<dbReference type="RefSeq" id="XP_056551287.1">
    <property type="nucleotide sequence ID" value="XM_056702287.1"/>
</dbReference>
<dbReference type="OrthoDB" id="5412996at2759"/>
<dbReference type="PANTHER" id="PTHR21310:SF37">
    <property type="entry name" value="AMINOGLYCOSIDE PHOSPHOTRANSFERASE DOMAIN-CONTAINING PROTEIN"/>
    <property type="match status" value="1"/>
</dbReference>
<dbReference type="InterPro" id="IPR051678">
    <property type="entry name" value="AGP_Transferase"/>
</dbReference>
<evidence type="ECO:0000313" key="3">
    <source>
        <dbReference type="EMBL" id="KAJ5363660.1"/>
    </source>
</evidence>
<dbReference type="PANTHER" id="PTHR21310">
    <property type="entry name" value="AMINOGLYCOSIDE PHOSPHOTRANSFERASE-RELATED-RELATED"/>
    <property type="match status" value="1"/>
</dbReference>
<organism evidence="3 4">
    <name type="scientific">Penicillium cataractarum</name>
    <dbReference type="NCBI Taxonomy" id="2100454"/>
    <lineage>
        <taxon>Eukaryota</taxon>
        <taxon>Fungi</taxon>
        <taxon>Dikarya</taxon>
        <taxon>Ascomycota</taxon>
        <taxon>Pezizomycotina</taxon>
        <taxon>Eurotiomycetes</taxon>
        <taxon>Eurotiomycetidae</taxon>
        <taxon>Eurotiales</taxon>
        <taxon>Aspergillaceae</taxon>
        <taxon>Penicillium</taxon>
    </lineage>
</organism>
<name>A0A9W9RQ85_9EURO</name>
<keyword evidence="4" id="KW-1185">Reference proteome</keyword>
<protein>
    <recommendedName>
        <fullName evidence="2">Aminoglycoside phosphotransferase domain-containing protein</fullName>
    </recommendedName>
</protein>
<dbReference type="InterPro" id="IPR011009">
    <property type="entry name" value="Kinase-like_dom_sf"/>
</dbReference>
<accession>A0A9W9RQ85</accession>
<reference evidence="3" key="2">
    <citation type="journal article" date="2023" name="IMA Fungus">
        <title>Comparative genomic study of the Penicillium genus elucidates a diverse pangenome and 15 lateral gene transfer events.</title>
        <authorList>
            <person name="Petersen C."/>
            <person name="Sorensen T."/>
            <person name="Nielsen M.R."/>
            <person name="Sondergaard T.E."/>
            <person name="Sorensen J.L."/>
            <person name="Fitzpatrick D.A."/>
            <person name="Frisvad J.C."/>
            <person name="Nielsen K.L."/>
        </authorList>
    </citation>
    <scope>NUCLEOTIDE SEQUENCE</scope>
    <source>
        <strain evidence="3">IBT 29864</strain>
    </source>
</reference>